<sequence>MGFTRRQLMAVAAGTAGITALAGCTDGEGSSGTESGRTSAASSFFVFGDVTAEVAGDVAAADLLVPVGQHGHGWEPGPRVRADIRDADLFVHGMEGFQPWVDGIVGDLAADGADVTTVDASRDVDLLPADGEHEEHESGDGDHDGHDETHTTDHDGHDETHTTEHDGHNETHTTEHDGHNETHTTEHDGHNETHTTEHEGTHTGEEHDEHDHGSVDPHFWMDPTRVVDAVDTIEAALAEADGDNADAYAENAESFRTALTDLDARIEETVAAGGTDTLLVAGHDSFGYFEDRYGVHVEALTNVSPDDQPTTRDIQHAQEVIAEHDLQYVCADPLESQEAAEQLVAETDAEAVLPLTAMPGLTEEWEAEGWGYVDVMTEVNLPTLERGLDA</sequence>
<keyword evidence="3" id="KW-0732">Signal</keyword>
<dbReference type="PANTHER" id="PTHR42953">
    <property type="entry name" value="HIGH-AFFINITY ZINC UPTAKE SYSTEM PROTEIN ZNUA-RELATED"/>
    <property type="match status" value="1"/>
</dbReference>
<dbReference type="PROSITE" id="PS51257">
    <property type="entry name" value="PROKAR_LIPOPROTEIN"/>
    <property type="match status" value="1"/>
</dbReference>
<evidence type="ECO:0000313" key="6">
    <source>
        <dbReference type="Proteomes" id="UP001597139"/>
    </source>
</evidence>
<evidence type="ECO:0000256" key="2">
    <source>
        <dbReference type="ARBA" id="ARBA00022448"/>
    </source>
</evidence>
<feature type="compositionally biased region" description="Basic and acidic residues" evidence="4">
    <location>
        <begin position="131"/>
        <end position="215"/>
    </location>
</feature>
<dbReference type="PANTHER" id="PTHR42953:SF3">
    <property type="entry name" value="HIGH-AFFINITY ZINC UPTAKE SYSTEM PROTEIN ZNUA"/>
    <property type="match status" value="1"/>
</dbReference>
<comment type="similarity">
    <text evidence="1">Belongs to the bacterial solute-binding protein 9 family.</text>
</comment>
<evidence type="ECO:0000256" key="3">
    <source>
        <dbReference type="ARBA" id="ARBA00022729"/>
    </source>
</evidence>
<evidence type="ECO:0000256" key="4">
    <source>
        <dbReference type="SAM" id="MobiDB-lite"/>
    </source>
</evidence>
<protein>
    <submittedName>
        <fullName evidence="5">Metal ABC transporter solute-binding protein, Zn/Mn family</fullName>
    </submittedName>
</protein>
<dbReference type="EMBL" id="JBHUCZ010000010">
    <property type="protein sequence ID" value="MFD1568096.1"/>
    <property type="molecule type" value="Genomic_DNA"/>
</dbReference>
<dbReference type="InterPro" id="IPR006127">
    <property type="entry name" value="ZnuA-like"/>
</dbReference>
<dbReference type="Proteomes" id="UP001597139">
    <property type="component" value="Unassembled WGS sequence"/>
</dbReference>
<keyword evidence="6" id="KW-1185">Reference proteome</keyword>
<accession>A0ABD6BSU4</accession>
<dbReference type="Gene3D" id="3.40.50.1980">
    <property type="entry name" value="Nitrogenase molybdenum iron protein domain"/>
    <property type="match status" value="2"/>
</dbReference>
<reference evidence="5 6" key="1">
    <citation type="journal article" date="2019" name="Int. J. Syst. Evol. Microbiol.">
        <title>The Global Catalogue of Microorganisms (GCM) 10K type strain sequencing project: providing services to taxonomists for standard genome sequencing and annotation.</title>
        <authorList>
            <consortium name="The Broad Institute Genomics Platform"/>
            <consortium name="The Broad Institute Genome Sequencing Center for Infectious Disease"/>
            <person name="Wu L."/>
            <person name="Ma J."/>
        </authorList>
    </citation>
    <scope>NUCLEOTIDE SEQUENCE [LARGE SCALE GENOMIC DNA]</scope>
    <source>
        <strain evidence="5 6">CGMCC 1.12859</strain>
    </source>
</reference>
<evidence type="ECO:0000256" key="1">
    <source>
        <dbReference type="ARBA" id="ARBA00011028"/>
    </source>
</evidence>
<comment type="caution">
    <text evidence="5">The sequence shown here is derived from an EMBL/GenBank/DDBJ whole genome shotgun (WGS) entry which is preliminary data.</text>
</comment>
<organism evidence="5 6">
    <name type="scientific">Halolamina litorea</name>
    <dbReference type="NCBI Taxonomy" id="1515593"/>
    <lineage>
        <taxon>Archaea</taxon>
        <taxon>Methanobacteriati</taxon>
        <taxon>Methanobacteriota</taxon>
        <taxon>Stenosarchaea group</taxon>
        <taxon>Halobacteria</taxon>
        <taxon>Halobacteriales</taxon>
        <taxon>Haloferacaceae</taxon>
    </lineage>
</organism>
<evidence type="ECO:0000313" key="5">
    <source>
        <dbReference type="EMBL" id="MFD1568096.1"/>
    </source>
</evidence>
<dbReference type="AlphaFoldDB" id="A0ABD6BSU4"/>
<dbReference type="InterPro" id="IPR050492">
    <property type="entry name" value="Bact_metal-bind_prot9"/>
</dbReference>
<proteinExistence type="inferred from homology"/>
<dbReference type="RefSeq" id="WP_267647924.1">
    <property type="nucleotide sequence ID" value="NZ_JANHGR010000002.1"/>
</dbReference>
<name>A0ABD6BSU4_9EURY</name>
<dbReference type="SUPFAM" id="SSF53807">
    <property type="entry name" value="Helical backbone' metal receptor"/>
    <property type="match status" value="1"/>
</dbReference>
<gene>
    <name evidence="5" type="ORF">ACFSAU_11380</name>
</gene>
<feature type="region of interest" description="Disordered" evidence="4">
    <location>
        <begin position="131"/>
        <end position="220"/>
    </location>
</feature>
<dbReference type="Pfam" id="PF01297">
    <property type="entry name" value="ZnuA"/>
    <property type="match status" value="1"/>
</dbReference>
<keyword evidence="2" id="KW-0813">Transport</keyword>